<dbReference type="InterPro" id="IPR000524">
    <property type="entry name" value="Tscrpt_reg_HTH_GntR"/>
</dbReference>
<dbReference type="PROSITE" id="PS50949">
    <property type="entry name" value="HTH_GNTR"/>
    <property type="match status" value="1"/>
</dbReference>
<dbReference type="InterPro" id="IPR050679">
    <property type="entry name" value="Bact_HTH_transcr_reg"/>
</dbReference>
<name>A0ABW1YDF0_9DEIO</name>
<accession>A0ABW1YDF0</accession>
<dbReference type="PRINTS" id="PR00035">
    <property type="entry name" value="HTHGNTR"/>
</dbReference>
<evidence type="ECO:0000256" key="2">
    <source>
        <dbReference type="ARBA" id="ARBA00023125"/>
    </source>
</evidence>
<dbReference type="SMART" id="SM00866">
    <property type="entry name" value="UTRA"/>
    <property type="match status" value="1"/>
</dbReference>
<dbReference type="Pfam" id="PF00392">
    <property type="entry name" value="GntR"/>
    <property type="match status" value="1"/>
</dbReference>
<keyword evidence="3" id="KW-0804">Transcription</keyword>
<dbReference type="PANTHER" id="PTHR44846:SF1">
    <property type="entry name" value="MANNOSYL-D-GLYCERATE TRANSPORT_METABOLISM SYSTEM REPRESSOR MNGR-RELATED"/>
    <property type="match status" value="1"/>
</dbReference>
<dbReference type="InterPro" id="IPR036390">
    <property type="entry name" value="WH_DNA-bd_sf"/>
</dbReference>
<dbReference type="SUPFAM" id="SSF46785">
    <property type="entry name" value="Winged helix' DNA-binding domain"/>
    <property type="match status" value="1"/>
</dbReference>
<dbReference type="InterPro" id="IPR011663">
    <property type="entry name" value="UTRA"/>
</dbReference>
<evidence type="ECO:0000313" key="5">
    <source>
        <dbReference type="EMBL" id="MFC6592365.1"/>
    </source>
</evidence>
<reference evidence="6" key="1">
    <citation type="journal article" date="2019" name="Int. J. Syst. Evol. Microbiol.">
        <title>The Global Catalogue of Microorganisms (GCM) 10K type strain sequencing project: providing services to taxonomists for standard genome sequencing and annotation.</title>
        <authorList>
            <consortium name="The Broad Institute Genomics Platform"/>
            <consortium name="The Broad Institute Genome Sequencing Center for Infectious Disease"/>
            <person name="Wu L."/>
            <person name="Ma J."/>
        </authorList>
    </citation>
    <scope>NUCLEOTIDE SEQUENCE [LARGE SCALE GENOMIC DNA]</scope>
    <source>
        <strain evidence="6">CGMCC 1.15772</strain>
    </source>
</reference>
<evidence type="ECO:0000256" key="1">
    <source>
        <dbReference type="ARBA" id="ARBA00023015"/>
    </source>
</evidence>
<sequence>MAKYPQIYQTIKRRLLSGTYAGGQALPSEPQLAAEFGVSRMTVRRAIDELERGGYLQRVQGAGTYATGSRFRQGKFEVRPFREWTRQGEHRLKVLRSLTLEATPEIASVLASKPGATVHFLHRLRLAGDEPQIIEKRYLNAALCGTLTEEEWGADSVHELLMARGVTITRLEQNLEAVNLQPEEAELLRLPVGAAAFLLRRTTYQGEQRVSYANYWLRSDRHAFQDSFDL</sequence>
<dbReference type="EMBL" id="JBHSWD010000001">
    <property type="protein sequence ID" value="MFC6592365.1"/>
    <property type="molecule type" value="Genomic_DNA"/>
</dbReference>
<dbReference type="Proteomes" id="UP001596297">
    <property type="component" value="Unassembled WGS sequence"/>
</dbReference>
<feature type="domain" description="HTH gntR-type" evidence="4">
    <location>
        <begin position="1"/>
        <end position="69"/>
    </location>
</feature>
<evidence type="ECO:0000259" key="4">
    <source>
        <dbReference type="PROSITE" id="PS50949"/>
    </source>
</evidence>
<dbReference type="CDD" id="cd07377">
    <property type="entry name" value="WHTH_GntR"/>
    <property type="match status" value="1"/>
</dbReference>
<dbReference type="RefSeq" id="WP_380083678.1">
    <property type="nucleotide sequence ID" value="NZ_JBHSWD010000001.1"/>
</dbReference>
<keyword evidence="2" id="KW-0238">DNA-binding</keyword>
<proteinExistence type="predicted"/>
<keyword evidence="6" id="KW-1185">Reference proteome</keyword>
<protein>
    <submittedName>
        <fullName evidence="5">GntR family transcriptional regulator</fullName>
    </submittedName>
</protein>
<gene>
    <name evidence="5" type="ORF">ACFP81_10420</name>
</gene>
<dbReference type="SUPFAM" id="SSF64288">
    <property type="entry name" value="Chorismate lyase-like"/>
    <property type="match status" value="1"/>
</dbReference>
<evidence type="ECO:0000313" key="6">
    <source>
        <dbReference type="Proteomes" id="UP001596297"/>
    </source>
</evidence>
<dbReference type="InterPro" id="IPR036388">
    <property type="entry name" value="WH-like_DNA-bd_sf"/>
</dbReference>
<dbReference type="Gene3D" id="1.10.10.10">
    <property type="entry name" value="Winged helix-like DNA-binding domain superfamily/Winged helix DNA-binding domain"/>
    <property type="match status" value="1"/>
</dbReference>
<dbReference type="InterPro" id="IPR028978">
    <property type="entry name" value="Chorismate_lyase_/UTRA_dom_sf"/>
</dbReference>
<dbReference type="Gene3D" id="3.40.1410.10">
    <property type="entry name" value="Chorismate lyase-like"/>
    <property type="match status" value="1"/>
</dbReference>
<comment type="caution">
    <text evidence="5">The sequence shown here is derived from an EMBL/GenBank/DDBJ whole genome shotgun (WGS) entry which is preliminary data.</text>
</comment>
<evidence type="ECO:0000256" key="3">
    <source>
        <dbReference type="ARBA" id="ARBA00023163"/>
    </source>
</evidence>
<dbReference type="SMART" id="SM00345">
    <property type="entry name" value="HTH_GNTR"/>
    <property type="match status" value="1"/>
</dbReference>
<keyword evidence="1" id="KW-0805">Transcription regulation</keyword>
<organism evidence="5 6">
    <name type="scientific">Deinococcus lacus</name>
    <dbReference type="NCBI Taxonomy" id="392561"/>
    <lineage>
        <taxon>Bacteria</taxon>
        <taxon>Thermotogati</taxon>
        <taxon>Deinococcota</taxon>
        <taxon>Deinococci</taxon>
        <taxon>Deinococcales</taxon>
        <taxon>Deinococcaceae</taxon>
        <taxon>Deinococcus</taxon>
    </lineage>
</organism>
<dbReference type="Pfam" id="PF07702">
    <property type="entry name" value="UTRA"/>
    <property type="match status" value="1"/>
</dbReference>
<dbReference type="PANTHER" id="PTHR44846">
    <property type="entry name" value="MANNOSYL-D-GLYCERATE TRANSPORT/METABOLISM SYSTEM REPRESSOR MNGR-RELATED"/>
    <property type="match status" value="1"/>
</dbReference>